<dbReference type="SUPFAM" id="SSF82895">
    <property type="entry name" value="TSP-1 type 1 repeat"/>
    <property type="match status" value="1"/>
</dbReference>
<dbReference type="InterPro" id="IPR050439">
    <property type="entry name" value="ADAMTS_ADAMTS-like"/>
</dbReference>
<reference evidence="4 5" key="1">
    <citation type="submission" date="2015-08" db="EMBL/GenBank/DDBJ databases">
        <title>The genome of the Asian arowana (Scleropages formosus).</title>
        <authorList>
            <person name="Tan M.H."/>
            <person name="Gan H.M."/>
            <person name="Croft L.J."/>
            <person name="Austin C.M."/>
        </authorList>
    </citation>
    <scope>NUCLEOTIDE SEQUENCE [LARGE SCALE GENOMIC DNA]</scope>
    <source>
        <strain evidence="4">Aro1</strain>
    </source>
</reference>
<evidence type="ECO:0000256" key="1">
    <source>
        <dbReference type="ARBA" id="ARBA00004613"/>
    </source>
</evidence>
<comment type="caution">
    <text evidence="4">The sequence shown here is derived from an EMBL/GenBank/DDBJ whole genome shotgun (WGS) entry which is preliminary data.</text>
</comment>
<dbReference type="Pfam" id="PF19030">
    <property type="entry name" value="TSP1_ADAMTS"/>
    <property type="match status" value="1"/>
</dbReference>
<evidence type="ECO:0000256" key="3">
    <source>
        <dbReference type="SAM" id="MobiDB-lite"/>
    </source>
</evidence>
<dbReference type="Proteomes" id="UP000034805">
    <property type="component" value="Unassembled WGS sequence"/>
</dbReference>
<dbReference type="AlphaFoldDB" id="A0A0P7XF37"/>
<feature type="region of interest" description="Disordered" evidence="3">
    <location>
        <begin position="35"/>
        <end position="54"/>
    </location>
</feature>
<dbReference type="EMBL" id="JARO02001647">
    <property type="protein sequence ID" value="KPP74823.1"/>
    <property type="molecule type" value="Genomic_DNA"/>
</dbReference>
<proteinExistence type="predicted"/>
<gene>
    <name evidence="4" type="ORF">Z043_105986</name>
</gene>
<feature type="region of interest" description="Disordered" evidence="3">
    <location>
        <begin position="180"/>
        <end position="223"/>
    </location>
</feature>
<dbReference type="GO" id="GO:0005576">
    <property type="term" value="C:extracellular region"/>
    <property type="evidence" value="ECO:0007669"/>
    <property type="project" value="UniProtKB-SubCell"/>
</dbReference>
<organism evidence="4 5">
    <name type="scientific">Scleropages formosus</name>
    <name type="common">Asian bonytongue</name>
    <name type="synonym">Osteoglossum formosum</name>
    <dbReference type="NCBI Taxonomy" id="113540"/>
    <lineage>
        <taxon>Eukaryota</taxon>
        <taxon>Metazoa</taxon>
        <taxon>Chordata</taxon>
        <taxon>Craniata</taxon>
        <taxon>Vertebrata</taxon>
        <taxon>Euteleostomi</taxon>
        <taxon>Actinopterygii</taxon>
        <taxon>Neopterygii</taxon>
        <taxon>Teleostei</taxon>
        <taxon>Osteoglossocephala</taxon>
        <taxon>Osteoglossomorpha</taxon>
        <taxon>Osteoglossiformes</taxon>
        <taxon>Osteoglossidae</taxon>
        <taxon>Scleropages</taxon>
    </lineage>
</organism>
<dbReference type="PROSITE" id="PS50092">
    <property type="entry name" value="TSP1"/>
    <property type="match status" value="1"/>
</dbReference>
<evidence type="ECO:0000313" key="4">
    <source>
        <dbReference type="EMBL" id="KPP74823.1"/>
    </source>
</evidence>
<accession>A0A0P7XF37</accession>
<protein>
    <submittedName>
        <fullName evidence="4">Uncharacterized protein</fullName>
    </submittedName>
</protein>
<evidence type="ECO:0000256" key="2">
    <source>
        <dbReference type="ARBA" id="ARBA00022525"/>
    </source>
</evidence>
<dbReference type="PANTHER" id="PTHR13723">
    <property type="entry name" value="ADAMTS A DISINTEGRIN AND METALLOPROTEASE WITH THROMBOSPONDIN MOTIFS PROTEASE"/>
    <property type="match status" value="1"/>
</dbReference>
<sequence length="223" mass="23701">MSSPWSTCSVSCGGGVQSRRVICLLGERVDGVGATEENPCAQAGKRPPDTQPCNPQPCKSWATSSWSPCHGPCVGLHLAMQKRQVFCQAQTGTRLPTVECRALPRVMLSTLADGSLDTVHRHLREPRLPVPPCDLHPAPRAFRCTPPAKLPPQRTPCWLAPLQHPALLRGHGGPFQLLSAGTAPGTARRSSNWSSARWPSSRPGAVSPAGPPEGNVGGVRVVI</sequence>
<name>A0A0P7XF37_SCLFO</name>
<comment type="subcellular location">
    <subcellularLocation>
        <location evidence="1">Secreted</location>
    </subcellularLocation>
</comment>
<keyword evidence="2" id="KW-0964">Secreted</keyword>
<dbReference type="InterPro" id="IPR036383">
    <property type="entry name" value="TSP1_rpt_sf"/>
</dbReference>
<feature type="compositionally biased region" description="Low complexity" evidence="3">
    <location>
        <begin position="187"/>
        <end position="203"/>
    </location>
</feature>
<dbReference type="InterPro" id="IPR000884">
    <property type="entry name" value="TSP1_rpt"/>
</dbReference>
<evidence type="ECO:0000313" key="5">
    <source>
        <dbReference type="Proteomes" id="UP000034805"/>
    </source>
</evidence>
<dbReference type="SMART" id="SM00209">
    <property type="entry name" value="TSP1"/>
    <property type="match status" value="2"/>
</dbReference>
<dbReference type="Gene3D" id="2.20.100.10">
    <property type="entry name" value="Thrombospondin type-1 (TSP1) repeat"/>
    <property type="match status" value="1"/>
</dbReference>